<reference evidence="1 2" key="1">
    <citation type="submission" date="2020-10" db="EMBL/GenBank/DDBJ databases">
        <title>The Coptis chinensis genome and diversification of protoberbering-type alkaloids.</title>
        <authorList>
            <person name="Wang B."/>
            <person name="Shu S."/>
            <person name="Song C."/>
            <person name="Liu Y."/>
        </authorList>
    </citation>
    <scope>NUCLEOTIDE SEQUENCE [LARGE SCALE GENOMIC DNA]</scope>
    <source>
        <strain evidence="1">HL-2020</strain>
        <tissue evidence="1">Leaf</tissue>
    </source>
</reference>
<organism evidence="1 2">
    <name type="scientific">Coptis chinensis</name>
    <dbReference type="NCBI Taxonomy" id="261450"/>
    <lineage>
        <taxon>Eukaryota</taxon>
        <taxon>Viridiplantae</taxon>
        <taxon>Streptophyta</taxon>
        <taxon>Embryophyta</taxon>
        <taxon>Tracheophyta</taxon>
        <taxon>Spermatophyta</taxon>
        <taxon>Magnoliopsida</taxon>
        <taxon>Ranunculales</taxon>
        <taxon>Ranunculaceae</taxon>
        <taxon>Coptidoideae</taxon>
        <taxon>Coptis</taxon>
    </lineage>
</organism>
<dbReference type="PANTHER" id="PTHR31973:SF187">
    <property type="entry name" value="MUTATOR TRANSPOSASE MUDRA PROTEIN"/>
    <property type="match status" value="1"/>
</dbReference>
<dbReference type="EMBL" id="JADFTS010000009">
    <property type="protein sequence ID" value="KAF9589806.1"/>
    <property type="molecule type" value="Genomic_DNA"/>
</dbReference>
<dbReference type="Proteomes" id="UP000631114">
    <property type="component" value="Unassembled WGS sequence"/>
</dbReference>
<dbReference type="PANTHER" id="PTHR31973">
    <property type="entry name" value="POLYPROTEIN, PUTATIVE-RELATED"/>
    <property type="match status" value="1"/>
</dbReference>
<protein>
    <recommendedName>
        <fullName evidence="3">MULE transposase domain-containing protein</fullName>
    </recommendedName>
</protein>
<keyword evidence="2" id="KW-1185">Reference proteome</keyword>
<sequence>MERIMLYKPKLEGGLQVLEDFLRDHPNMKPVDVHKEVFRRYGVELSYYTSWKSKVMMFEKINGNYESSYANEFVGFLLAYKASLDGFVNGCRPVIGLDGSFLKGKYGGCCLSGMALDAQNGLFPIAIYVCRGENGDTWKKLLSKLRPHQM</sequence>
<evidence type="ECO:0000313" key="1">
    <source>
        <dbReference type="EMBL" id="KAF9589806.1"/>
    </source>
</evidence>
<evidence type="ECO:0008006" key="3">
    <source>
        <dbReference type="Google" id="ProtNLM"/>
    </source>
</evidence>
<dbReference type="AlphaFoldDB" id="A0A835GZL1"/>
<accession>A0A835GZL1</accession>
<dbReference type="OrthoDB" id="1888602at2759"/>
<proteinExistence type="predicted"/>
<evidence type="ECO:0000313" key="2">
    <source>
        <dbReference type="Proteomes" id="UP000631114"/>
    </source>
</evidence>
<gene>
    <name evidence="1" type="ORF">IFM89_028741</name>
</gene>
<name>A0A835GZL1_9MAGN</name>
<comment type="caution">
    <text evidence="1">The sequence shown here is derived from an EMBL/GenBank/DDBJ whole genome shotgun (WGS) entry which is preliminary data.</text>
</comment>